<accession>A0A7C3PHT6</accession>
<protein>
    <submittedName>
        <fullName evidence="2">Uncharacterized protein</fullName>
    </submittedName>
</protein>
<feature type="compositionally biased region" description="Pro residues" evidence="1">
    <location>
        <begin position="89"/>
        <end position="100"/>
    </location>
</feature>
<dbReference type="EMBL" id="DSRU01000305">
    <property type="protein sequence ID" value="HFN00216.1"/>
    <property type="molecule type" value="Genomic_DNA"/>
</dbReference>
<name>A0A7C3PHT6_9CYAN</name>
<sequence length="262" mass="26559">MNRKLKQGLKLGVIGAIALLICLGLMQMPILQAQTPRDPGPVEVPPLPPAPPTGEIPAPTPTLSPSPGTTPAPGATPTPGATPGANPDALPPAGLPPSLPPASTAPAATLEIKPYVDGDRRFQVGIVRGYKTTPLAGTVLVESPDGSLAYSVVAQAQPRIPVGLTPGFDADELVQVATTVFQRGENFQPGTARPEAGGGIVMNWTGSLTIGGKTQPVSGVILVRPNIRQILLVPIAATDAAKDQVPGVLAAVANSLEAPQGL</sequence>
<reference evidence="2" key="1">
    <citation type="journal article" date="2020" name="mSystems">
        <title>Genome- and Community-Level Interaction Insights into Carbon Utilization and Element Cycling Functions of Hydrothermarchaeota in Hydrothermal Sediment.</title>
        <authorList>
            <person name="Zhou Z."/>
            <person name="Liu Y."/>
            <person name="Xu W."/>
            <person name="Pan J."/>
            <person name="Luo Z.H."/>
            <person name="Li M."/>
        </authorList>
    </citation>
    <scope>NUCLEOTIDE SEQUENCE [LARGE SCALE GENOMIC DNA]</scope>
    <source>
        <strain evidence="2">SpSt-418</strain>
    </source>
</reference>
<comment type="caution">
    <text evidence="2">The sequence shown here is derived from an EMBL/GenBank/DDBJ whole genome shotgun (WGS) entry which is preliminary data.</text>
</comment>
<organism evidence="2">
    <name type="scientific">Oscillatoriales cyanobacterium SpSt-418</name>
    <dbReference type="NCBI Taxonomy" id="2282169"/>
    <lineage>
        <taxon>Bacteria</taxon>
        <taxon>Bacillati</taxon>
        <taxon>Cyanobacteriota</taxon>
        <taxon>Cyanophyceae</taxon>
        <taxon>Oscillatoriophycideae</taxon>
        <taxon>Oscillatoriales</taxon>
    </lineage>
</organism>
<feature type="compositionally biased region" description="Low complexity" evidence="1">
    <location>
        <begin position="77"/>
        <end position="88"/>
    </location>
</feature>
<gene>
    <name evidence="2" type="ORF">ENR64_21225</name>
</gene>
<evidence type="ECO:0000313" key="2">
    <source>
        <dbReference type="EMBL" id="HFN00216.1"/>
    </source>
</evidence>
<evidence type="ECO:0000256" key="1">
    <source>
        <dbReference type="SAM" id="MobiDB-lite"/>
    </source>
</evidence>
<feature type="region of interest" description="Disordered" evidence="1">
    <location>
        <begin position="34"/>
        <end position="105"/>
    </location>
</feature>
<feature type="compositionally biased region" description="Pro residues" evidence="1">
    <location>
        <begin position="38"/>
        <end position="76"/>
    </location>
</feature>
<proteinExistence type="predicted"/>
<dbReference type="AlphaFoldDB" id="A0A7C3PHT6"/>